<dbReference type="Pfam" id="PF03692">
    <property type="entry name" value="CxxCxxCC"/>
    <property type="match status" value="1"/>
</dbReference>
<accession>A0A4U0PUH1</accession>
<gene>
    <name evidence="1" type="ORF">FAZ21_13115</name>
</gene>
<comment type="caution">
    <text evidence="1">The sequence shown here is derived from an EMBL/GenBank/DDBJ whole genome shotgun (WGS) entry which is preliminary data.</text>
</comment>
<evidence type="ECO:0000313" key="2">
    <source>
        <dbReference type="Proteomes" id="UP000310016"/>
    </source>
</evidence>
<organism evidence="1 2">
    <name type="scientific">Chitiniphilus eburneus</name>
    <dbReference type="NCBI Taxonomy" id="2571148"/>
    <lineage>
        <taxon>Bacteria</taxon>
        <taxon>Pseudomonadati</taxon>
        <taxon>Pseudomonadota</taxon>
        <taxon>Betaproteobacteria</taxon>
        <taxon>Neisseriales</taxon>
        <taxon>Chitinibacteraceae</taxon>
        <taxon>Chitiniphilus</taxon>
    </lineage>
</organism>
<dbReference type="InterPro" id="IPR005358">
    <property type="entry name" value="Puta_zinc/iron-chelating_dom"/>
</dbReference>
<dbReference type="RefSeq" id="WP_136773893.1">
    <property type="nucleotide sequence ID" value="NZ_CP156074.1"/>
</dbReference>
<protein>
    <submittedName>
        <fullName evidence="1">YkgJ family cysteine cluster protein</fullName>
    </submittedName>
</protein>
<dbReference type="OrthoDB" id="9779822at2"/>
<dbReference type="EMBL" id="SUMF01000015">
    <property type="protein sequence ID" value="TJZ72065.1"/>
    <property type="molecule type" value="Genomic_DNA"/>
</dbReference>
<proteinExistence type="predicted"/>
<name>A0A4U0PUH1_9NEIS</name>
<keyword evidence="2" id="KW-1185">Reference proteome</keyword>
<sequence length="188" mass="21128">MDRVVPPASRMQIRDMELRFFTQLHELTHQIQRGSDNPLGKLQEIYALADLVGELTTPGTACSKGCSRCCRVDLPITTIEARYIRKHVGIVPRTGSSISSGHTVARRPCPFLDAAGACSIYPFRPFVCRTLHAPGQPACNDIATPHARYGSRNNYILEKLFHLLDVINKRKPIRDIRDFFPLTTDPFP</sequence>
<reference evidence="1 2" key="1">
    <citation type="submission" date="2019-04" db="EMBL/GenBank/DDBJ databases">
        <title>Chitiniphilus eburnea sp. nov., a novel chitinolytic bacterium isolated from aquaculture sludge.</title>
        <authorList>
            <person name="Sheng M."/>
        </authorList>
    </citation>
    <scope>NUCLEOTIDE SEQUENCE [LARGE SCALE GENOMIC DNA]</scope>
    <source>
        <strain evidence="1 2">HX-2-15</strain>
    </source>
</reference>
<dbReference type="Proteomes" id="UP000310016">
    <property type="component" value="Unassembled WGS sequence"/>
</dbReference>
<dbReference type="AlphaFoldDB" id="A0A4U0PUH1"/>
<evidence type="ECO:0000313" key="1">
    <source>
        <dbReference type="EMBL" id="TJZ72065.1"/>
    </source>
</evidence>